<evidence type="ECO:0000256" key="6">
    <source>
        <dbReference type="ARBA" id="ARBA00023146"/>
    </source>
</evidence>
<keyword evidence="5 8" id="KW-0648">Protein biosynthesis</keyword>
<comment type="caution">
    <text evidence="13">The sequence shown here is derived from an EMBL/GenBank/DDBJ whole genome shotgun (WGS) entry which is preliminary data.</text>
</comment>
<evidence type="ECO:0000259" key="12">
    <source>
        <dbReference type="Pfam" id="PF20974"/>
    </source>
</evidence>
<dbReference type="Pfam" id="PF00749">
    <property type="entry name" value="tRNA-synt_1c"/>
    <property type="match status" value="1"/>
</dbReference>
<dbReference type="PANTHER" id="PTHR43097">
    <property type="entry name" value="GLUTAMINE-TRNA LIGASE"/>
    <property type="match status" value="1"/>
</dbReference>
<dbReference type="InterPro" id="IPR001412">
    <property type="entry name" value="aa-tRNA-synth_I_CS"/>
</dbReference>
<dbReference type="InterPro" id="IPR004514">
    <property type="entry name" value="Gln-tRNA-synth"/>
</dbReference>
<keyword evidence="4 8" id="KW-0067">ATP-binding</keyword>
<dbReference type="InterPro" id="IPR022861">
    <property type="entry name" value="Gln_tRNA_ligase_bac"/>
</dbReference>
<dbReference type="Proteomes" id="UP000282028">
    <property type="component" value="Unassembled WGS sequence"/>
</dbReference>
<comment type="caution">
    <text evidence="8">Lacks conserved residue(s) required for the propagation of feature annotation.</text>
</comment>
<evidence type="ECO:0000256" key="2">
    <source>
        <dbReference type="ARBA" id="ARBA00022598"/>
    </source>
</evidence>
<keyword evidence="14" id="KW-1185">Reference proteome</keyword>
<sequence>MENKVASSSFIRNIVIEDLENGKVSEVITRFPPEPNGYLHIGHAKAICLNFELADEFNGRTNLRFDDTNPAKEDIEFVEAIKEDVKWLGFEWDGLFFASNYFEEMYNRAVLLIKKGKAYVDDLSAEEMRKLRGTLTEPGVDSPFRNRSVEENLDLFDRMRKGEFKDGEKVLRAKIDMTSPNYNMRDPVLYRISHTHHHNTGDAWCIYPMYDFAHPLGDAIEGVTHSLCSLEFEDHRPLYDWVIRECEMESEPHQYEFARLNLNNTVMSKRKLKLLVDENVVDGWDDPRMPTIAGLRRRGYTAEAIRTFAREIGVARSNSTVDSKMLEHFIREDLKLKAPRTMAVLNPLKVVITNYPEGQVEMLDAEINPENEEMGMRQIPFSREIYIEQDDFMENPPSKYFRLFPGNEVRLKHAYFIKCNDVIKDEAGNVVEIHCTYDPETKSGSGFTGRKVKGTIHWVEATQAVPAEFRLYEPLILDEEEDQEGTFLDNINPNSLEIVQGFVEPNMKEAKPQDKFQFFRHGYFNVDTKHTTADKLVFNRIVSLKSSFELPKA</sequence>
<evidence type="ECO:0000256" key="3">
    <source>
        <dbReference type="ARBA" id="ARBA00022741"/>
    </source>
</evidence>
<evidence type="ECO:0000256" key="7">
    <source>
        <dbReference type="ARBA" id="ARBA00048270"/>
    </source>
</evidence>
<proteinExistence type="inferred from homology"/>
<dbReference type="PROSITE" id="PS00178">
    <property type="entry name" value="AA_TRNA_LIGASE_I"/>
    <property type="match status" value="1"/>
</dbReference>
<dbReference type="InterPro" id="IPR011035">
    <property type="entry name" value="Ribosomal_bL25/Gln-tRNA_synth"/>
</dbReference>
<comment type="catalytic activity">
    <reaction evidence="7 8">
        <text>tRNA(Gln) + L-glutamine + ATP = L-glutaminyl-tRNA(Gln) + AMP + diphosphate</text>
        <dbReference type="Rhea" id="RHEA:20121"/>
        <dbReference type="Rhea" id="RHEA-COMP:9662"/>
        <dbReference type="Rhea" id="RHEA-COMP:9681"/>
        <dbReference type="ChEBI" id="CHEBI:30616"/>
        <dbReference type="ChEBI" id="CHEBI:33019"/>
        <dbReference type="ChEBI" id="CHEBI:58359"/>
        <dbReference type="ChEBI" id="CHEBI:78442"/>
        <dbReference type="ChEBI" id="CHEBI:78521"/>
        <dbReference type="ChEBI" id="CHEBI:456215"/>
        <dbReference type="EC" id="6.1.1.18"/>
    </reaction>
</comment>
<dbReference type="InterPro" id="IPR050132">
    <property type="entry name" value="Gln/Glu-tRNA_Ligase"/>
</dbReference>
<keyword evidence="1 8" id="KW-0963">Cytoplasm</keyword>
<feature type="binding site" evidence="8">
    <location>
        <begin position="40"/>
        <end position="46"/>
    </location>
    <ligand>
        <name>ATP</name>
        <dbReference type="ChEBI" id="CHEBI:30616"/>
    </ligand>
</feature>
<name>A0A3M8CJR4_9BACL</name>
<evidence type="ECO:0000256" key="9">
    <source>
        <dbReference type="RuleBase" id="RU363037"/>
    </source>
</evidence>
<dbReference type="InterPro" id="IPR020059">
    <property type="entry name" value="Glu/Gln-tRNA-synth_Ib_codon-bd"/>
</dbReference>
<feature type="binding site" evidence="8">
    <location>
        <begin position="267"/>
        <end position="269"/>
    </location>
    <ligand>
        <name>ATP</name>
        <dbReference type="ChEBI" id="CHEBI:30616"/>
    </ligand>
</feature>
<feature type="short sequence motif" description="'KMSKS' region" evidence="8">
    <location>
        <begin position="266"/>
        <end position="270"/>
    </location>
</feature>
<dbReference type="Gene3D" id="1.10.1160.10">
    <property type="entry name" value="Glutamyl-trna Synthetase, Domain 2"/>
    <property type="match status" value="1"/>
</dbReference>
<dbReference type="CDD" id="cd00807">
    <property type="entry name" value="GlnRS_core"/>
    <property type="match status" value="1"/>
</dbReference>
<reference evidence="13 14" key="1">
    <citation type="submission" date="2018-10" db="EMBL/GenBank/DDBJ databases">
        <title>Phylogenomics of Brevibacillus.</title>
        <authorList>
            <person name="Dunlap C."/>
        </authorList>
    </citation>
    <scope>NUCLEOTIDE SEQUENCE [LARGE SCALE GENOMIC DNA]</scope>
    <source>
        <strain evidence="13 14">JCM 12215</strain>
    </source>
</reference>
<dbReference type="GO" id="GO:0006425">
    <property type="term" value="P:glutaminyl-tRNA aminoacylation"/>
    <property type="evidence" value="ECO:0007669"/>
    <property type="project" value="UniProtKB-UniRule"/>
</dbReference>
<dbReference type="GO" id="GO:0005524">
    <property type="term" value="F:ATP binding"/>
    <property type="evidence" value="ECO:0007669"/>
    <property type="project" value="UniProtKB-UniRule"/>
</dbReference>
<dbReference type="SUPFAM" id="SSF52374">
    <property type="entry name" value="Nucleotidylyl transferase"/>
    <property type="match status" value="1"/>
</dbReference>
<dbReference type="GO" id="GO:0006424">
    <property type="term" value="P:glutamyl-tRNA aminoacylation"/>
    <property type="evidence" value="ECO:0007669"/>
    <property type="project" value="UniProtKB-UniRule"/>
</dbReference>
<evidence type="ECO:0000313" key="13">
    <source>
        <dbReference type="EMBL" id="RNB75833.1"/>
    </source>
</evidence>
<dbReference type="Pfam" id="PF20974">
    <property type="entry name" value="tRNA-synt_1c_C2"/>
    <property type="match status" value="1"/>
</dbReference>
<feature type="binding site" evidence="8">
    <location>
        <position position="210"/>
    </location>
    <ligand>
        <name>L-glutamine</name>
        <dbReference type="ChEBI" id="CHEBI:58359"/>
    </ligand>
</feature>
<keyword evidence="3 8" id="KW-0547">Nucleotide-binding</keyword>
<dbReference type="HAMAP" id="MF_00126">
    <property type="entry name" value="Gln_tRNA_synth"/>
    <property type="match status" value="1"/>
</dbReference>
<dbReference type="GO" id="GO:0004819">
    <property type="term" value="F:glutamine-tRNA ligase activity"/>
    <property type="evidence" value="ECO:0007669"/>
    <property type="project" value="UniProtKB-UniRule"/>
</dbReference>
<dbReference type="NCBIfam" id="NF011291">
    <property type="entry name" value="PRK14703.1"/>
    <property type="match status" value="1"/>
</dbReference>
<protein>
    <recommendedName>
        <fullName evidence="8">Glutamine--tRNA ligase</fullName>
        <ecNumber evidence="8">6.1.1.18</ecNumber>
    </recommendedName>
    <alternativeName>
        <fullName evidence="8">Glutaminyl-tRNA synthetase</fullName>
        <shortName evidence="8">GlnRS</shortName>
    </alternativeName>
</protein>
<gene>
    <name evidence="8" type="primary">glnS</name>
    <name evidence="13" type="ORF">EDM52_05310</name>
</gene>
<dbReference type="AlphaFoldDB" id="A0A3M8CJR4"/>
<feature type="short sequence motif" description="'HIGH' region" evidence="8">
    <location>
        <begin position="33"/>
        <end position="43"/>
    </location>
</feature>
<dbReference type="InterPro" id="IPR020058">
    <property type="entry name" value="Glu/Gln-tRNA-synth_Ib_cat-dom"/>
</dbReference>
<dbReference type="NCBIfam" id="TIGR00440">
    <property type="entry name" value="glnS"/>
    <property type="match status" value="1"/>
</dbReference>
<keyword evidence="2 8" id="KW-0436">Ligase</keyword>
<keyword evidence="6 8" id="KW-0030">Aminoacyl-tRNA synthetase</keyword>
<dbReference type="RefSeq" id="WP_122907990.1">
    <property type="nucleotide sequence ID" value="NZ_CBCSBE010000004.1"/>
</dbReference>
<evidence type="ECO:0000256" key="5">
    <source>
        <dbReference type="ARBA" id="ARBA00022917"/>
    </source>
</evidence>
<organism evidence="13 14">
    <name type="scientific">Brevibacillus invocatus</name>
    <dbReference type="NCBI Taxonomy" id="173959"/>
    <lineage>
        <taxon>Bacteria</taxon>
        <taxon>Bacillati</taxon>
        <taxon>Bacillota</taxon>
        <taxon>Bacilli</taxon>
        <taxon>Bacillales</taxon>
        <taxon>Paenibacillaceae</taxon>
        <taxon>Brevibacillus</taxon>
    </lineage>
</organism>
<dbReference type="FunFam" id="3.90.800.10:FF:000001">
    <property type="entry name" value="Glutamine--tRNA ligase"/>
    <property type="match status" value="1"/>
</dbReference>
<dbReference type="InterPro" id="IPR020056">
    <property type="entry name" value="Rbsml_bL25/Gln-tRNA_synth_N"/>
</dbReference>
<feature type="binding site" evidence="8">
    <location>
        <begin position="259"/>
        <end position="260"/>
    </location>
    <ligand>
        <name>ATP</name>
        <dbReference type="ChEBI" id="CHEBI:30616"/>
    </ligand>
</feature>
<feature type="domain" description="Glutamyl/glutaminyl-tRNA synthetase class Ib anti-codon binding" evidence="11">
    <location>
        <begin position="338"/>
        <end position="438"/>
    </location>
</feature>
<feature type="binding site" evidence="8">
    <location>
        <begin position="34"/>
        <end position="36"/>
    </location>
    <ligand>
        <name>ATP</name>
        <dbReference type="ChEBI" id="CHEBI:30616"/>
    </ligand>
</feature>
<evidence type="ECO:0000259" key="10">
    <source>
        <dbReference type="Pfam" id="PF00749"/>
    </source>
</evidence>
<comment type="similarity">
    <text evidence="8 9">Belongs to the class-I aminoacyl-tRNA synthetase family.</text>
</comment>
<evidence type="ECO:0000256" key="8">
    <source>
        <dbReference type="HAMAP-Rule" id="MF_00126"/>
    </source>
</evidence>
<dbReference type="Pfam" id="PF03950">
    <property type="entry name" value="tRNA-synt_1c_C"/>
    <property type="match status" value="1"/>
</dbReference>
<comment type="subunit">
    <text evidence="8">Monomer.</text>
</comment>
<dbReference type="InterPro" id="IPR000924">
    <property type="entry name" value="Glu/Gln-tRNA-synth"/>
</dbReference>
<dbReference type="GO" id="GO:0005829">
    <property type="term" value="C:cytosol"/>
    <property type="evidence" value="ECO:0007669"/>
    <property type="project" value="TreeGrafter"/>
</dbReference>
<evidence type="ECO:0000259" key="11">
    <source>
        <dbReference type="Pfam" id="PF03950"/>
    </source>
</evidence>
<dbReference type="Gene3D" id="3.90.800.10">
    <property type="entry name" value="Glutamyl-tRNA Synthetase, Domain 3"/>
    <property type="match status" value="1"/>
</dbReference>
<dbReference type="SUPFAM" id="SSF50715">
    <property type="entry name" value="Ribosomal protein L25-like"/>
    <property type="match status" value="1"/>
</dbReference>
<dbReference type="EMBL" id="RHHR01000009">
    <property type="protein sequence ID" value="RNB75833.1"/>
    <property type="molecule type" value="Genomic_DNA"/>
</dbReference>
<evidence type="ECO:0000313" key="14">
    <source>
        <dbReference type="Proteomes" id="UP000282028"/>
    </source>
</evidence>
<evidence type="ECO:0000256" key="1">
    <source>
        <dbReference type="ARBA" id="ARBA00022490"/>
    </source>
</evidence>
<feature type="domain" description="Glutamyl/glutaminyl-tRNA synthetase class Ib catalytic" evidence="10">
    <location>
        <begin position="26"/>
        <end position="335"/>
    </location>
</feature>
<dbReference type="OrthoDB" id="9801560at2"/>
<feature type="binding site" evidence="8">
    <location>
        <position position="66"/>
    </location>
    <ligand>
        <name>L-glutamine</name>
        <dbReference type="ChEBI" id="CHEBI:58359"/>
    </ligand>
</feature>
<dbReference type="InterPro" id="IPR014729">
    <property type="entry name" value="Rossmann-like_a/b/a_fold"/>
</dbReference>
<dbReference type="FunFam" id="1.10.1160.10:FF:000001">
    <property type="entry name" value="Glutamine--tRNA ligase"/>
    <property type="match status" value="1"/>
</dbReference>
<dbReference type="PRINTS" id="PR00987">
    <property type="entry name" value="TRNASYNTHGLU"/>
</dbReference>
<feature type="domain" description="tRNA synthetases class I (E and Q) anti-codon binding" evidence="12">
    <location>
        <begin position="455"/>
        <end position="527"/>
    </location>
</feature>
<dbReference type="FunFam" id="3.40.50.620:FF:000037">
    <property type="entry name" value="Glutamine--tRNA ligase cytoplasmic"/>
    <property type="match status" value="1"/>
</dbReference>
<accession>A0A3M8CJR4</accession>
<dbReference type="Gene3D" id="3.40.50.620">
    <property type="entry name" value="HUPs"/>
    <property type="match status" value="1"/>
</dbReference>
<comment type="subcellular location">
    <subcellularLocation>
        <location evidence="8">Cytoplasm</location>
    </subcellularLocation>
</comment>
<dbReference type="Gene3D" id="2.40.240.10">
    <property type="entry name" value="Ribosomal Protein L25, Chain P"/>
    <property type="match status" value="2"/>
</dbReference>
<dbReference type="FunFam" id="2.40.240.10:FF:000001">
    <property type="entry name" value="Glutamine--tRNA ligase"/>
    <property type="match status" value="1"/>
</dbReference>
<dbReference type="PANTHER" id="PTHR43097:SF5">
    <property type="entry name" value="GLUTAMATE--TRNA LIGASE"/>
    <property type="match status" value="1"/>
</dbReference>
<dbReference type="InterPro" id="IPR020061">
    <property type="entry name" value="Glu_tRNA_lig_a-bdl"/>
</dbReference>
<evidence type="ECO:0000256" key="4">
    <source>
        <dbReference type="ARBA" id="ARBA00022840"/>
    </source>
</evidence>
<dbReference type="InterPro" id="IPR049437">
    <property type="entry name" value="tRNA-synt_1c_C2"/>
</dbReference>
<dbReference type="EC" id="6.1.1.18" evidence="8"/>